<keyword evidence="13" id="KW-1185">Reference proteome</keyword>
<dbReference type="PROSITE" id="PS51332">
    <property type="entry name" value="B12_BINDING"/>
    <property type="match status" value="1"/>
</dbReference>
<dbReference type="InterPro" id="IPR020612">
    <property type="entry name" value="Methylthiotransferase_CS"/>
</dbReference>
<keyword evidence="4" id="KW-0808">Transferase</keyword>
<dbReference type="InterPro" id="IPR051198">
    <property type="entry name" value="BchE-like"/>
</dbReference>
<dbReference type="CDD" id="cd01335">
    <property type="entry name" value="Radical_SAM"/>
    <property type="match status" value="1"/>
</dbReference>
<dbReference type="Gene3D" id="3.20.20.70">
    <property type="entry name" value="Aldolase class I"/>
    <property type="match status" value="1"/>
</dbReference>
<accession>A0ABW5I5X4</accession>
<evidence type="ECO:0000256" key="4">
    <source>
        <dbReference type="ARBA" id="ARBA00022679"/>
    </source>
</evidence>
<comment type="caution">
    <text evidence="12">The sequence shown here is derived from an EMBL/GenBank/DDBJ whole genome shotgun (WGS) entry which is preliminary data.</text>
</comment>
<comment type="cofactor">
    <cofactor evidence="1">
        <name>[4Fe-4S] cluster</name>
        <dbReference type="ChEBI" id="CHEBI:49883"/>
    </cofactor>
</comment>
<dbReference type="RefSeq" id="WP_344274759.1">
    <property type="nucleotide sequence ID" value="NZ_BAAAHV010000012.1"/>
</dbReference>
<evidence type="ECO:0000256" key="7">
    <source>
        <dbReference type="ARBA" id="ARBA00023004"/>
    </source>
</evidence>
<keyword evidence="2" id="KW-0004">4Fe-4S</keyword>
<keyword evidence="3" id="KW-0489">Methyltransferase</keyword>
<dbReference type="CDD" id="cd02068">
    <property type="entry name" value="radical_SAM_B12_BD"/>
    <property type="match status" value="1"/>
</dbReference>
<protein>
    <submittedName>
        <fullName evidence="12">B12-binding domain-containing radical SAM protein</fullName>
    </submittedName>
</protein>
<dbReference type="InterPro" id="IPR013785">
    <property type="entry name" value="Aldolase_TIM"/>
</dbReference>
<sequence>MRILLIWPLASTEPEWNADLGAISEPLSLEYLASAARLRGHEVRILDLRLHPDDLESVLGQFRPDLVGVTAYTMHVLAALAVCRTVRANLPNARTVIGGHHATFLPEDFFAAEIDYVVCGEGVGPFRQLLHRLEADAPVAGIGGLWSRIDGKFASGGPEAPFEVDSLPLPDRTLTGADRASYFIDWMRPIALVRTTVGCPFRCNFCSLWQLMGGRYYMRAIDAVVAELAEIPEEFVFLVDDEAFINGHRMRELAAAIAAAGVRKRLFAYCRIDSLLRNRDVLAAWRDIGLERIFVGIDAITEKDLGEYRKKTRLSQIEEGIRAAEELGIEIFAQFVVNTDYEPRDFRRLVKFIEHHRIRFPTFTVLTPLPGTELLADFESVLPRQANGRPDWDQFDCQHAVTRTRMPLQEFHDAYRALYRRFRDRSGEFRAQHTAPAEPAIETTRKASSW</sequence>
<evidence type="ECO:0000256" key="2">
    <source>
        <dbReference type="ARBA" id="ARBA00022485"/>
    </source>
</evidence>
<dbReference type="PANTHER" id="PTHR43409">
    <property type="entry name" value="ANAEROBIC MAGNESIUM-PROTOPORPHYRIN IX MONOMETHYL ESTER CYCLASE-RELATED"/>
    <property type="match status" value="1"/>
</dbReference>
<dbReference type="PANTHER" id="PTHR43409:SF7">
    <property type="entry name" value="BLL1977 PROTEIN"/>
    <property type="match status" value="1"/>
</dbReference>
<feature type="domain" description="B12-binding" evidence="10">
    <location>
        <begin position="12"/>
        <end position="140"/>
    </location>
</feature>
<keyword evidence="7" id="KW-0408">Iron</keyword>
<dbReference type="Gene3D" id="3.40.50.280">
    <property type="entry name" value="Cobalamin-binding domain"/>
    <property type="match status" value="1"/>
</dbReference>
<dbReference type="SFLD" id="SFLDS00029">
    <property type="entry name" value="Radical_SAM"/>
    <property type="match status" value="1"/>
</dbReference>
<keyword evidence="8" id="KW-0411">Iron-sulfur</keyword>
<dbReference type="SUPFAM" id="SSF102114">
    <property type="entry name" value="Radical SAM enzymes"/>
    <property type="match status" value="1"/>
</dbReference>
<dbReference type="SFLD" id="SFLDG01123">
    <property type="entry name" value="methyltransferase_(Class_B)"/>
    <property type="match status" value="1"/>
</dbReference>
<dbReference type="PROSITE" id="PS01278">
    <property type="entry name" value="MTTASE_RADICAL"/>
    <property type="match status" value="1"/>
</dbReference>
<evidence type="ECO:0000259" key="11">
    <source>
        <dbReference type="PROSITE" id="PS51918"/>
    </source>
</evidence>
<reference evidence="13" key="1">
    <citation type="journal article" date="2019" name="Int. J. Syst. Evol. Microbiol.">
        <title>The Global Catalogue of Microorganisms (GCM) 10K type strain sequencing project: providing services to taxonomists for standard genome sequencing and annotation.</title>
        <authorList>
            <consortium name="The Broad Institute Genomics Platform"/>
            <consortium name="The Broad Institute Genome Sequencing Center for Infectious Disease"/>
            <person name="Wu L."/>
            <person name="Ma J."/>
        </authorList>
    </citation>
    <scope>NUCLEOTIDE SEQUENCE [LARGE SCALE GENOMIC DNA]</scope>
    <source>
        <strain evidence="13">CGMCC 4.7638</strain>
    </source>
</reference>
<feature type="region of interest" description="Disordered" evidence="9">
    <location>
        <begin position="430"/>
        <end position="450"/>
    </location>
</feature>
<gene>
    <name evidence="12" type="ORF">ACFSUT_28860</name>
</gene>
<dbReference type="InterPro" id="IPR058240">
    <property type="entry name" value="rSAM_sf"/>
</dbReference>
<dbReference type="SUPFAM" id="SSF52242">
    <property type="entry name" value="Cobalamin (vitamin B12)-binding domain"/>
    <property type="match status" value="1"/>
</dbReference>
<name>A0ABW5I5X4_9PSEU</name>
<dbReference type="Proteomes" id="UP001597542">
    <property type="component" value="Unassembled WGS sequence"/>
</dbReference>
<proteinExistence type="predicted"/>
<dbReference type="InterPro" id="IPR007197">
    <property type="entry name" value="rSAM"/>
</dbReference>
<dbReference type="InterPro" id="IPR036724">
    <property type="entry name" value="Cobalamin-bd_sf"/>
</dbReference>
<keyword evidence="5" id="KW-0949">S-adenosyl-L-methionine</keyword>
<keyword evidence="6" id="KW-0479">Metal-binding</keyword>
<evidence type="ECO:0000256" key="1">
    <source>
        <dbReference type="ARBA" id="ARBA00001966"/>
    </source>
</evidence>
<organism evidence="12 13">
    <name type="scientific">Amycolatopsis albidoflavus</name>
    <dbReference type="NCBI Taxonomy" id="102226"/>
    <lineage>
        <taxon>Bacteria</taxon>
        <taxon>Bacillati</taxon>
        <taxon>Actinomycetota</taxon>
        <taxon>Actinomycetes</taxon>
        <taxon>Pseudonocardiales</taxon>
        <taxon>Pseudonocardiaceae</taxon>
        <taxon>Amycolatopsis</taxon>
    </lineage>
</organism>
<evidence type="ECO:0000259" key="10">
    <source>
        <dbReference type="PROSITE" id="PS51332"/>
    </source>
</evidence>
<dbReference type="InterPro" id="IPR006158">
    <property type="entry name" value="Cobalamin-bd"/>
</dbReference>
<feature type="domain" description="Radical SAM core" evidence="11">
    <location>
        <begin position="185"/>
        <end position="405"/>
    </location>
</feature>
<evidence type="ECO:0000256" key="6">
    <source>
        <dbReference type="ARBA" id="ARBA00022723"/>
    </source>
</evidence>
<evidence type="ECO:0000256" key="9">
    <source>
        <dbReference type="SAM" id="MobiDB-lite"/>
    </source>
</evidence>
<evidence type="ECO:0000256" key="5">
    <source>
        <dbReference type="ARBA" id="ARBA00022691"/>
    </source>
</evidence>
<dbReference type="SMART" id="SM00729">
    <property type="entry name" value="Elp3"/>
    <property type="match status" value="1"/>
</dbReference>
<dbReference type="PROSITE" id="PS51918">
    <property type="entry name" value="RADICAL_SAM"/>
    <property type="match status" value="1"/>
</dbReference>
<evidence type="ECO:0000313" key="12">
    <source>
        <dbReference type="EMBL" id="MFD2484318.1"/>
    </source>
</evidence>
<evidence type="ECO:0000256" key="3">
    <source>
        <dbReference type="ARBA" id="ARBA00022603"/>
    </source>
</evidence>
<dbReference type="InterPro" id="IPR034466">
    <property type="entry name" value="Methyltransferase_Class_B"/>
</dbReference>
<dbReference type="InterPro" id="IPR006638">
    <property type="entry name" value="Elp3/MiaA/NifB-like_rSAM"/>
</dbReference>
<dbReference type="EMBL" id="JBHUKQ010000015">
    <property type="protein sequence ID" value="MFD2484318.1"/>
    <property type="molecule type" value="Genomic_DNA"/>
</dbReference>
<evidence type="ECO:0000313" key="13">
    <source>
        <dbReference type="Proteomes" id="UP001597542"/>
    </source>
</evidence>
<dbReference type="SFLD" id="SFLDG01082">
    <property type="entry name" value="B12-binding_domain_containing"/>
    <property type="match status" value="1"/>
</dbReference>
<dbReference type="Pfam" id="PF04055">
    <property type="entry name" value="Radical_SAM"/>
    <property type="match status" value="1"/>
</dbReference>
<dbReference type="Pfam" id="PF02310">
    <property type="entry name" value="B12-binding"/>
    <property type="match status" value="1"/>
</dbReference>
<evidence type="ECO:0000256" key="8">
    <source>
        <dbReference type="ARBA" id="ARBA00023014"/>
    </source>
</evidence>